<dbReference type="Gene3D" id="1.20.1510.10">
    <property type="entry name" value="Cation efflux protein transmembrane domain"/>
    <property type="match status" value="1"/>
</dbReference>
<comment type="caution">
    <text evidence="9">The sequence shown here is derived from an EMBL/GenBank/DDBJ whole genome shotgun (WGS) entry which is preliminary data.</text>
</comment>
<keyword evidence="3 7" id="KW-0812">Transmembrane</keyword>
<dbReference type="SUPFAM" id="SSF161111">
    <property type="entry name" value="Cation efflux protein transmembrane domain-like"/>
    <property type="match status" value="1"/>
</dbReference>
<dbReference type="GO" id="GO:0016020">
    <property type="term" value="C:membrane"/>
    <property type="evidence" value="ECO:0007669"/>
    <property type="project" value="UniProtKB-SubCell"/>
</dbReference>
<dbReference type="EMBL" id="JBDFQZ010000005">
    <property type="protein sequence ID" value="KAK9725699.1"/>
    <property type="molecule type" value="Genomic_DNA"/>
</dbReference>
<keyword evidence="4 7" id="KW-1133">Transmembrane helix</keyword>
<feature type="domain" description="Cation efflux protein transmembrane" evidence="8">
    <location>
        <begin position="144"/>
        <end position="342"/>
    </location>
</feature>
<evidence type="ECO:0000313" key="10">
    <source>
        <dbReference type="Proteomes" id="UP001443914"/>
    </source>
</evidence>
<proteinExistence type="predicted"/>
<evidence type="ECO:0000256" key="6">
    <source>
        <dbReference type="SAM" id="MobiDB-lite"/>
    </source>
</evidence>
<dbReference type="AlphaFoldDB" id="A0AAW1L1I5"/>
<dbReference type="GO" id="GO:0005385">
    <property type="term" value="F:zinc ion transmembrane transporter activity"/>
    <property type="evidence" value="ECO:0007669"/>
    <property type="project" value="InterPro"/>
</dbReference>
<keyword evidence="10" id="KW-1185">Reference proteome</keyword>
<evidence type="ECO:0000256" key="5">
    <source>
        <dbReference type="ARBA" id="ARBA00023136"/>
    </source>
</evidence>
<accession>A0AAW1L1I5</accession>
<keyword evidence="2" id="KW-0813">Transport</keyword>
<dbReference type="Pfam" id="PF01545">
    <property type="entry name" value="Cation_efflux"/>
    <property type="match status" value="1"/>
</dbReference>
<comment type="subcellular location">
    <subcellularLocation>
        <location evidence="1">Membrane</location>
        <topology evidence="1">Multi-pass membrane protein</topology>
    </subcellularLocation>
</comment>
<evidence type="ECO:0000256" key="1">
    <source>
        <dbReference type="ARBA" id="ARBA00004141"/>
    </source>
</evidence>
<feature type="transmembrane region" description="Helical" evidence="7">
    <location>
        <begin position="316"/>
        <end position="334"/>
    </location>
</feature>
<dbReference type="InterPro" id="IPR027469">
    <property type="entry name" value="Cation_efflux_TMD_sf"/>
</dbReference>
<dbReference type="PANTHER" id="PTHR45755">
    <property type="match status" value="1"/>
</dbReference>
<dbReference type="GO" id="GO:0005794">
    <property type="term" value="C:Golgi apparatus"/>
    <property type="evidence" value="ECO:0007669"/>
    <property type="project" value="TreeGrafter"/>
</dbReference>
<dbReference type="NCBIfam" id="TIGR01297">
    <property type="entry name" value="CDF"/>
    <property type="match status" value="1"/>
</dbReference>
<dbReference type="InterPro" id="IPR058533">
    <property type="entry name" value="Cation_efflux_TM"/>
</dbReference>
<feature type="compositionally biased region" description="Polar residues" evidence="6">
    <location>
        <begin position="21"/>
        <end position="38"/>
    </location>
</feature>
<feature type="transmembrane region" description="Helical" evidence="7">
    <location>
        <begin position="144"/>
        <end position="168"/>
    </location>
</feature>
<gene>
    <name evidence="9" type="ORF">RND81_05G163500</name>
</gene>
<feature type="transmembrane region" description="Helical" evidence="7">
    <location>
        <begin position="245"/>
        <end position="265"/>
    </location>
</feature>
<evidence type="ECO:0000256" key="3">
    <source>
        <dbReference type="ARBA" id="ARBA00022692"/>
    </source>
</evidence>
<organism evidence="9 10">
    <name type="scientific">Saponaria officinalis</name>
    <name type="common">Common soapwort</name>
    <name type="synonym">Lychnis saponaria</name>
    <dbReference type="NCBI Taxonomy" id="3572"/>
    <lineage>
        <taxon>Eukaryota</taxon>
        <taxon>Viridiplantae</taxon>
        <taxon>Streptophyta</taxon>
        <taxon>Embryophyta</taxon>
        <taxon>Tracheophyta</taxon>
        <taxon>Spermatophyta</taxon>
        <taxon>Magnoliopsida</taxon>
        <taxon>eudicotyledons</taxon>
        <taxon>Gunneridae</taxon>
        <taxon>Pentapetalae</taxon>
        <taxon>Caryophyllales</taxon>
        <taxon>Caryophyllaceae</taxon>
        <taxon>Caryophylleae</taxon>
        <taxon>Saponaria</taxon>
    </lineage>
</organism>
<dbReference type="InterPro" id="IPR002524">
    <property type="entry name" value="Cation_efflux"/>
</dbReference>
<evidence type="ECO:0000256" key="4">
    <source>
        <dbReference type="ARBA" id="ARBA00022989"/>
    </source>
</evidence>
<dbReference type="GO" id="GO:0006882">
    <property type="term" value="P:intracellular zinc ion homeostasis"/>
    <property type="evidence" value="ECO:0007669"/>
    <property type="project" value="InterPro"/>
</dbReference>
<dbReference type="InterPro" id="IPR045316">
    <property type="entry name" value="Msc2-like"/>
</dbReference>
<evidence type="ECO:0000256" key="2">
    <source>
        <dbReference type="ARBA" id="ARBA00022448"/>
    </source>
</evidence>
<sequence>MENSRVSDSPSSSIDPKPPLNKTTSFNYSSHQTLNSPVAGNDRRYAYARQSSLQRFADPRSPTIISNSFNRSSSSNGGGVSNYSQSMFSRSVSSIDIPPTSAGGGSDYGVWKSSSVAGDKLSSIEVVSSVLRVLRSGNRPMKRLFVLISLNVAYSTAELFIGLLSGRAGLVSDAFHLTFGCGLLTFSLFAMAVSRRKPDCVYTYGFKRLEVLSAFTNALFLLFMSFSLAVEALHTFIQDESEHKHYLIVSAVTNLVVNLLGVWFFRNYARINLAYRNAEDMNYHSVCLHVITDSIRSAGLILSSCLLTLGIQNAEVLCLGLVSVTVFMLVMPLFKATGGVLLQTAPPNVPSSAMSKCYRQIAAIEDVSELSEVRLWELAPGHAIGSLSLQVKAGIDEKPVLQFVHGLYHDLGVHDLTVQIDNV</sequence>
<reference evidence="9" key="1">
    <citation type="submission" date="2024-03" db="EMBL/GenBank/DDBJ databases">
        <title>WGS assembly of Saponaria officinalis var. Norfolk2.</title>
        <authorList>
            <person name="Jenkins J."/>
            <person name="Shu S."/>
            <person name="Grimwood J."/>
            <person name="Barry K."/>
            <person name="Goodstein D."/>
            <person name="Schmutz J."/>
            <person name="Leebens-Mack J."/>
            <person name="Osbourn A."/>
        </authorList>
    </citation>
    <scope>NUCLEOTIDE SEQUENCE [LARGE SCALE GENOMIC DNA]</scope>
    <source>
        <strain evidence="9">JIC</strain>
    </source>
</reference>
<protein>
    <recommendedName>
        <fullName evidence="8">Cation efflux protein transmembrane domain-containing protein</fullName>
    </recommendedName>
</protein>
<evidence type="ECO:0000313" key="9">
    <source>
        <dbReference type="EMBL" id="KAK9725699.1"/>
    </source>
</evidence>
<feature type="region of interest" description="Disordered" evidence="6">
    <location>
        <begin position="1"/>
        <end position="41"/>
    </location>
</feature>
<feature type="transmembrane region" description="Helical" evidence="7">
    <location>
        <begin position="214"/>
        <end position="233"/>
    </location>
</feature>
<dbReference type="Proteomes" id="UP001443914">
    <property type="component" value="Unassembled WGS sequence"/>
</dbReference>
<evidence type="ECO:0000259" key="8">
    <source>
        <dbReference type="Pfam" id="PF01545"/>
    </source>
</evidence>
<feature type="transmembrane region" description="Helical" evidence="7">
    <location>
        <begin position="174"/>
        <end position="193"/>
    </location>
</feature>
<dbReference type="FunFam" id="1.20.1510.10:FF:000019">
    <property type="entry name" value="Metal tolerance protein C2"/>
    <property type="match status" value="1"/>
</dbReference>
<evidence type="ECO:0000256" key="7">
    <source>
        <dbReference type="SAM" id="Phobius"/>
    </source>
</evidence>
<name>A0AAW1L1I5_SAPOF</name>
<dbReference type="PANTHER" id="PTHR45755:SF3">
    <property type="entry name" value="METAL TOLERANCE PROTEIN C2"/>
    <property type="match status" value="1"/>
</dbReference>
<keyword evidence="5 7" id="KW-0472">Membrane</keyword>